<sequence length="447" mass="51269">MYPQVKFKRFPPESLVEKIGYSHYMNPILTTAPDNDAMAPDEDLDLEDHECCPWQMKRARAQERVIVDMNARGFEIGYRFREDGTEFLPTGYSTNNSRSDVQNTFRDQVAPVKAYSVSENVDSKTNYGIPTKSYSTYAREYVSSLKSFFSSSRTDYNSDNVSTSKTSATRDYVPSLKSFFASNKNDKFRDYVSSSNDHGSSAKDEYRRDEYKDENKNYNDRGYVLSLKHYGLSGKDEYKRDHVTPSKNFGSSSKDDYKREFFSLPKTYSDSNNNYNNRDYGLPTKDYGSSGKDDYKNELESSSKDFSSTRKDNRKYVSPSKDFDLSSKDNRDYISPSKDFGSSRKDDYKRDNVSPSNHAGSSGKDHFIYISPSDDDDNLASPSSVSSFLREYSYACKKEVSKEPSEVYKSPCKTNTIERKCCQLCESDQISTYDNDEYDSKCTLDKS</sequence>
<feature type="compositionally biased region" description="Basic and acidic residues" evidence="1">
    <location>
        <begin position="200"/>
        <end position="217"/>
    </location>
</feature>
<name>A0A8S0ZQ19_ARCPL</name>
<proteinExistence type="predicted"/>
<feature type="compositionally biased region" description="Basic and acidic residues" evidence="1">
    <location>
        <begin position="291"/>
        <end position="332"/>
    </location>
</feature>
<evidence type="ECO:0000313" key="3">
    <source>
        <dbReference type="Proteomes" id="UP000494256"/>
    </source>
</evidence>
<evidence type="ECO:0000313" key="2">
    <source>
        <dbReference type="EMBL" id="CAB3235373.1"/>
    </source>
</evidence>
<dbReference type="OrthoDB" id="7454250at2759"/>
<dbReference type="AlphaFoldDB" id="A0A8S0ZQ19"/>
<feature type="compositionally biased region" description="Low complexity" evidence="1">
    <location>
        <begin position="268"/>
        <end position="280"/>
    </location>
</feature>
<evidence type="ECO:0000256" key="1">
    <source>
        <dbReference type="SAM" id="MobiDB-lite"/>
    </source>
</evidence>
<protein>
    <submittedName>
        <fullName evidence="2">Uncharacterized protein</fullName>
    </submittedName>
</protein>
<feature type="region of interest" description="Disordered" evidence="1">
    <location>
        <begin position="190"/>
        <end position="217"/>
    </location>
</feature>
<reference evidence="2 3" key="1">
    <citation type="submission" date="2020-04" db="EMBL/GenBank/DDBJ databases">
        <authorList>
            <person name="Wallbank WR R."/>
            <person name="Pardo Diaz C."/>
            <person name="Kozak K."/>
            <person name="Martin S."/>
            <person name="Jiggins C."/>
            <person name="Moest M."/>
            <person name="Warren A I."/>
            <person name="Byers J.R.P. K."/>
            <person name="Montejo-Kovacevich G."/>
            <person name="Yen C E."/>
        </authorList>
    </citation>
    <scope>NUCLEOTIDE SEQUENCE [LARGE SCALE GENOMIC DNA]</scope>
</reference>
<dbReference type="Proteomes" id="UP000494256">
    <property type="component" value="Unassembled WGS sequence"/>
</dbReference>
<accession>A0A8S0ZQ19</accession>
<feature type="region of interest" description="Disordered" evidence="1">
    <location>
        <begin position="266"/>
        <end position="382"/>
    </location>
</feature>
<organism evidence="2 3">
    <name type="scientific">Arctia plantaginis</name>
    <name type="common">Wood tiger moth</name>
    <name type="synonym">Phalaena plantaginis</name>
    <dbReference type="NCBI Taxonomy" id="874455"/>
    <lineage>
        <taxon>Eukaryota</taxon>
        <taxon>Metazoa</taxon>
        <taxon>Ecdysozoa</taxon>
        <taxon>Arthropoda</taxon>
        <taxon>Hexapoda</taxon>
        <taxon>Insecta</taxon>
        <taxon>Pterygota</taxon>
        <taxon>Neoptera</taxon>
        <taxon>Endopterygota</taxon>
        <taxon>Lepidoptera</taxon>
        <taxon>Glossata</taxon>
        <taxon>Ditrysia</taxon>
        <taxon>Noctuoidea</taxon>
        <taxon>Erebidae</taxon>
        <taxon>Arctiinae</taxon>
        <taxon>Arctia</taxon>
    </lineage>
</organism>
<dbReference type="EMBL" id="CADEBD010000299">
    <property type="protein sequence ID" value="CAB3235373.1"/>
    <property type="molecule type" value="Genomic_DNA"/>
</dbReference>
<gene>
    <name evidence="2" type="ORF">APLA_LOCUS6983</name>
</gene>
<feature type="compositionally biased region" description="Basic and acidic residues" evidence="1">
    <location>
        <begin position="341"/>
        <end position="352"/>
    </location>
</feature>
<comment type="caution">
    <text evidence="2">The sequence shown here is derived from an EMBL/GenBank/DDBJ whole genome shotgun (WGS) entry which is preliminary data.</text>
</comment>